<feature type="region of interest" description="Disordered" evidence="1">
    <location>
        <begin position="87"/>
        <end position="108"/>
    </location>
</feature>
<dbReference type="Proteomes" id="UP000694415">
    <property type="component" value="Unplaced"/>
</dbReference>
<protein>
    <submittedName>
        <fullName evidence="2">Uncharacterized protein</fullName>
    </submittedName>
</protein>
<dbReference type="Ensembl" id="ENSMSIT00000009533.1">
    <property type="protein sequence ID" value="ENSMSIP00000007496.1"/>
    <property type="gene ID" value="ENSMSIG00000006674.1"/>
</dbReference>
<name>A0A8C6GL33_MUSSI</name>
<reference evidence="2" key="1">
    <citation type="submission" date="2025-08" db="UniProtKB">
        <authorList>
            <consortium name="Ensembl"/>
        </authorList>
    </citation>
    <scope>IDENTIFICATION</scope>
</reference>
<evidence type="ECO:0000313" key="3">
    <source>
        <dbReference type="Proteomes" id="UP000694415"/>
    </source>
</evidence>
<evidence type="ECO:0000256" key="1">
    <source>
        <dbReference type="SAM" id="MobiDB-lite"/>
    </source>
</evidence>
<accession>A0A8C6GL33</accession>
<proteinExistence type="predicted"/>
<dbReference type="GeneTree" id="ENSGT01150000290689"/>
<organism evidence="2 3">
    <name type="scientific">Mus spicilegus</name>
    <name type="common">Mound-building mouse</name>
    <dbReference type="NCBI Taxonomy" id="10103"/>
    <lineage>
        <taxon>Eukaryota</taxon>
        <taxon>Metazoa</taxon>
        <taxon>Chordata</taxon>
        <taxon>Craniata</taxon>
        <taxon>Vertebrata</taxon>
        <taxon>Euteleostomi</taxon>
        <taxon>Mammalia</taxon>
        <taxon>Eutheria</taxon>
        <taxon>Euarchontoglires</taxon>
        <taxon>Glires</taxon>
        <taxon>Rodentia</taxon>
        <taxon>Myomorpha</taxon>
        <taxon>Muroidea</taxon>
        <taxon>Muridae</taxon>
        <taxon>Murinae</taxon>
        <taxon>Mus</taxon>
        <taxon>Mus</taxon>
    </lineage>
</organism>
<reference evidence="2" key="2">
    <citation type="submission" date="2025-09" db="UniProtKB">
        <authorList>
            <consortium name="Ensembl"/>
        </authorList>
    </citation>
    <scope>IDENTIFICATION</scope>
</reference>
<feature type="region of interest" description="Disordered" evidence="1">
    <location>
        <begin position="127"/>
        <end position="147"/>
    </location>
</feature>
<dbReference type="AlphaFoldDB" id="A0A8C6GL33"/>
<sequence length="147" mass="15795">MVLVSSGGGGHVCWSSEDGTGTSKPTGLHLVRALPTEPRPRAPSGDTWPYCKVRLRTSRHPVAACGTAEILARPRSQETLLTCPQGPSNCLRHHLSPPPPRYDRKSQTEASIISAWREELRGGFNATALSPTGSIAHSKCPPKNQPL</sequence>
<evidence type="ECO:0000313" key="2">
    <source>
        <dbReference type="Ensembl" id="ENSMSIP00000007496.1"/>
    </source>
</evidence>
<keyword evidence="3" id="KW-1185">Reference proteome</keyword>